<keyword evidence="2" id="KW-1185">Reference proteome</keyword>
<name>A0ACB8EV64_9SAUR</name>
<gene>
    <name evidence="1" type="ORF">K3G42_009116</name>
</gene>
<organism evidence="1 2">
    <name type="scientific">Sphaerodactylus townsendi</name>
    <dbReference type="NCBI Taxonomy" id="933632"/>
    <lineage>
        <taxon>Eukaryota</taxon>
        <taxon>Metazoa</taxon>
        <taxon>Chordata</taxon>
        <taxon>Craniata</taxon>
        <taxon>Vertebrata</taxon>
        <taxon>Euteleostomi</taxon>
        <taxon>Lepidosauria</taxon>
        <taxon>Squamata</taxon>
        <taxon>Bifurcata</taxon>
        <taxon>Gekkota</taxon>
        <taxon>Sphaerodactylidae</taxon>
        <taxon>Sphaerodactylus</taxon>
    </lineage>
</organism>
<dbReference type="EMBL" id="CM037628">
    <property type="protein sequence ID" value="KAH7996657.1"/>
    <property type="molecule type" value="Genomic_DNA"/>
</dbReference>
<proteinExistence type="predicted"/>
<comment type="caution">
    <text evidence="1">The sequence shown here is derived from an EMBL/GenBank/DDBJ whole genome shotgun (WGS) entry which is preliminary data.</text>
</comment>
<evidence type="ECO:0000313" key="2">
    <source>
        <dbReference type="Proteomes" id="UP000827872"/>
    </source>
</evidence>
<reference evidence="1" key="1">
    <citation type="submission" date="2021-08" db="EMBL/GenBank/DDBJ databases">
        <title>The first chromosome-level gecko genome reveals the dynamic sex chromosomes of Neotropical dwarf geckos (Sphaerodactylidae: Sphaerodactylus).</title>
        <authorList>
            <person name="Pinto B.J."/>
            <person name="Keating S.E."/>
            <person name="Gamble T."/>
        </authorList>
    </citation>
    <scope>NUCLEOTIDE SEQUENCE</scope>
    <source>
        <strain evidence="1">TG3544</strain>
    </source>
</reference>
<sequence length="1299" mass="140271">MASDVADSDLLKRNTIHLLLKYPQGIKSGDFAGAFYKLHGHHPQLASHGYSSLKYLLDDMKDMVVVEKNSQETVIKLADGSLNHWFDGEGWVSSGRENAFVLIREVVGVYPLGLKLKKLEEILKGKHSFDLEKFRSSQGYKDALSCLQDIPGLLIPQCQKVENCVIQLQSDAFVLIREVVGAYPFGLKLKKLKEILKAKHGFDLEKFRTSQGYKDALSCLQDIPGFLIPQCQKVESCVIQLQSDAFVLIREVVGAYPFGLKLKKLKEILKGKHGFDLEKFRTSQGYKDALSCLQDIPGLLVPQCQKAKNCVIQLQSEPCNPAVSLDTDFSVCNSVPQKMREKKSESQIPTSLDTAAAWRLPGKKPVLAAALGCIVSILGDYPEGLHLQKLMENLKKRGFDWERFSQDMGYGGAVDCLLEMPGLHLTFRNGRISSDCVVQLLSSHHSLPALPLSARSLDKPLSSGAVGTKPASSSSTAPQASASLSCDSAPPARKSETVKQNVPGKKPAVSEVLAALTDLLKTYATGLRVEKVQEFLLASKGLDLAKFSIAQGYKDTLEFLEHKMPKLKIKYKANRLKCVVMQGNGKKKSQDSQKEMKKGKEESPSLPHSDIPAQQSRACQLGRQSEVRELPCPTDSQLLSTSSTSPCSEHLDELKQQVAHILSRHPEGMSLFQFRAAYSATYQHHLPLGNASSAKQRLLEMSDIVCMKGCGVQTLLLPVSPAEPPTKSGPRISSKVENGAIHPADSLPKASVSPVPAVVLKPSVLETWMEPPPCSIRPLASDQLRTPNVKENCILPKEQCQTAPKRAALLQESVRPKSSSGGHLASSKAEEPAVNLGNSLPRTAVIPPQAYPSQTAAAPVPQLHASVPSTSSPGNQESSFLPESHLPKPPKPLVLVEKDARARALPGDNVWSHHSPVVFSGWARAVPGDNVRRHHSPVVFSAEPQVGNVHGNCISGGFASRDTHLVHPSFSVNIPVPSLFQPVLTNIIARPQPVVYSSPIHLPNTPANPSHRLASVQLVSRPQVQPVSQNRPARMAPPSRQLTSPSQSVEWARAADGLDQLQSASRAQSRLARVTPSSHQLTSPSQTVERTTCARAADGLDQLQSASGTQAQSHSPAPAFCAGGRPVSLPSVKPPGLQSQKSPSLQELENVHHAWPNTMASTLVPVAGNGQQPACSARAKSDALPLKPLASTPQSHHLPVNSARTSSATQPAALSLSPSCSPSSETNQPAYDSFRSGTGNDASCQSMTFPGMSSQGGDEHSHSFTLPNNQRNHFREEPTQPSALQNSPAAKSSNNCVLL</sequence>
<evidence type="ECO:0000313" key="1">
    <source>
        <dbReference type="EMBL" id="KAH7996657.1"/>
    </source>
</evidence>
<protein>
    <submittedName>
        <fullName evidence="1">Uncharacterized protein</fullName>
    </submittedName>
</protein>
<dbReference type="Proteomes" id="UP000827872">
    <property type="component" value="Linkage Group LG15"/>
</dbReference>
<accession>A0ACB8EV64</accession>